<accession>A0A812PVQ4</accession>
<evidence type="ECO:0000313" key="3">
    <source>
        <dbReference type="Proteomes" id="UP000604046"/>
    </source>
</evidence>
<sequence>MATIIHKDPGNRSYIQSTEVPAYRLQANPDGSVQAVSSSSFTWVIHEDQGRISDYDATLPGSTGYLLGLTNGSVRVGEDRPQDPAEVGWTCEGGLTKVDAGDVSCITAIYHPAAETKETTYSNGEAMYLFSDVDSSGHFTKLWCENGFLSSWTAYTWVSSGGRRTDVRCISWPELPWPAWPESAEAVPCSTSPVFELSFEGFADYEMTCLLGGDDLWFGLTNFTVWMSQVGGAPYRVQYTCCPGPGRPNLFTKTTPAINQWHDINKDPTMGDSGCPEGYALGGIGWKANTVDEPTSFQQSFTCFSFGGVSLRDEGWPPSFFGFPPYELNLASCESYSITSRWTCPQLPSGGGDQPPFEADAFPLGTCQAEIFVATPVPLKFSPENEGRCLNLIQEEPEAAFVDSDVQWRCETSIQCFGYNITGSSTSGAGSLFLEPVKAFGSSGNCHVKEISTWSPDAESSTLSLEVQDLDSTNTDPSLRSAYNWTSAIRVVSSAGGAQLFTCLPNKIAPEAPPAAPLSVLCASNVAVKLSDLLPAQGIYAGSSAEALNTTILPSCVALVPPKGASAAAASMTGTTLMALLRSQKFFSTPYGSPSAPPFNDTTSLGTPWTLGFASLTAGGRIMWGLSCPDGAIVASNPRTFPHCLQVGAGAETVHEVLSGSAMCPPGSAVSGWYNLPGLPVRSSGSGGPSSWTSARLFCRRTDLLSNCQQPMDPHCKDGEVVSGIIYDDAVKMRCCQLQQPLGLRFRSNIRQSKLYKSFEGYYCPTAVDGTGAPFYARTSIGPLGNPGVAQDANATLSWNKWLATWELRVDGGVVGSAPSEVVLPTQLSVDALGTFSAVPIRPLTSFGKKSKPTSPFPKQPPTYPKLAEFHAVQPDYAAYCDPVFLQNPALYSGWVEEGNPCYHTFNAEKPVPGLPKGITEEDFWASSSREQHRNYLFSGAASQQQKMENWINKEIAKTQAIFDDVALAAAIASAIPWGSFAESAEKAKTIAGNEAKAVQKKVVENEVVQSLVSRAKAVAGRVKSLASRSIQTAANVYKKAEAGYDKAKETYDRAQSTYDSISGLPGQAQDQVQQGFDKVSNQERQAANTIGGVESSINSISPIKIPSSLEVKTASEKLQEETMPQPKPPGDSSYENAESQSKAEFADWMPLQYGLSKVMCDLFCIHDSVNAGTSAVLRSLEKSQRVLTDNLQALLDYQTNYILWAVGTVLDPTELAGRIRDVAGRNGGGSLRRWRTTPWWAPTTQELLEELQVELPSQKSVSLSREILGWHQDSSAQLLSRAAAFTRNASRETWPYRARALRGMLRHFRAHFAKRLAQEPEAAGQRQISEKLQLLRDQSAQRRALGERARSLRLWLPDSGPVTLDASSQVLWNSLLEGFLATHEKHNTFTMLRLQVLDDTDAALHVAANFSVCGGADTSLLRESWQQVARAEERANVALQEAWSATLTAAERLRIAFKEEGILHHLIRGAVLDDESVERLEGCEDQFHQIGQSLFSHAVQVVNRVVQPLLMQLITFEALQGYQEEELKSRGLRYLPSPPHLGLRALKTELVAAVDPSTPAGRALATRAMNVLGKRICPSPCVETSEAMLVARRNGTDWIAREPGRVLFGQARAVACGPFYLDAGAPRGDWHRELDMTHVAPLVAEECTSLVLMEALGV</sequence>
<reference evidence="2" key="1">
    <citation type="submission" date="2021-02" db="EMBL/GenBank/DDBJ databases">
        <authorList>
            <person name="Dougan E. K."/>
            <person name="Rhodes N."/>
            <person name="Thang M."/>
            <person name="Chan C."/>
        </authorList>
    </citation>
    <scope>NUCLEOTIDE SEQUENCE</scope>
</reference>
<proteinExistence type="predicted"/>
<feature type="region of interest" description="Disordered" evidence="1">
    <location>
        <begin position="1114"/>
        <end position="1142"/>
    </location>
</feature>
<organism evidence="2 3">
    <name type="scientific">Symbiodinium natans</name>
    <dbReference type="NCBI Taxonomy" id="878477"/>
    <lineage>
        <taxon>Eukaryota</taxon>
        <taxon>Sar</taxon>
        <taxon>Alveolata</taxon>
        <taxon>Dinophyceae</taxon>
        <taxon>Suessiales</taxon>
        <taxon>Symbiodiniaceae</taxon>
        <taxon>Symbiodinium</taxon>
    </lineage>
</organism>
<evidence type="ECO:0000313" key="2">
    <source>
        <dbReference type="EMBL" id="CAE7378765.1"/>
    </source>
</evidence>
<dbReference type="Proteomes" id="UP000604046">
    <property type="component" value="Unassembled WGS sequence"/>
</dbReference>
<name>A0A812PVQ4_9DINO</name>
<gene>
    <name evidence="2" type="primary">NEK5</name>
    <name evidence="2" type="ORF">SNAT2548_LOCUS20681</name>
</gene>
<comment type="caution">
    <text evidence="2">The sequence shown here is derived from an EMBL/GenBank/DDBJ whole genome shotgun (WGS) entry which is preliminary data.</text>
</comment>
<keyword evidence="3" id="KW-1185">Reference proteome</keyword>
<dbReference type="EMBL" id="CAJNDS010002218">
    <property type="protein sequence ID" value="CAE7378765.1"/>
    <property type="molecule type" value="Genomic_DNA"/>
</dbReference>
<evidence type="ECO:0000256" key="1">
    <source>
        <dbReference type="SAM" id="MobiDB-lite"/>
    </source>
</evidence>
<protein>
    <submittedName>
        <fullName evidence="2">NEK5 protein</fullName>
    </submittedName>
</protein>